<dbReference type="GO" id="GO:0006089">
    <property type="term" value="P:lactate metabolic process"/>
    <property type="evidence" value="ECO:0007669"/>
    <property type="project" value="InterPro"/>
</dbReference>
<protein>
    <submittedName>
        <fullName evidence="6">Lactate utilization protein B</fullName>
    </submittedName>
</protein>
<dbReference type="InterPro" id="IPR004452">
    <property type="entry name" value="LutB/LldF"/>
</dbReference>
<proteinExistence type="predicted"/>
<evidence type="ECO:0000256" key="1">
    <source>
        <dbReference type="ARBA" id="ARBA00022448"/>
    </source>
</evidence>
<keyword evidence="3" id="KW-0677">Repeat</keyword>
<dbReference type="EMBL" id="SNRY01000387">
    <property type="protein sequence ID" value="KAA6341466.1"/>
    <property type="molecule type" value="Genomic_DNA"/>
</dbReference>
<dbReference type="Gene3D" id="3.40.50.10420">
    <property type="entry name" value="NagB/RpiA/CoA transferase-like"/>
    <property type="match status" value="1"/>
</dbReference>
<evidence type="ECO:0000256" key="2">
    <source>
        <dbReference type="ARBA" id="ARBA00022485"/>
    </source>
</evidence>
<dbReference type="PANTHER" id="PTHR47153">
    <property type="entry name" value="LACTATE UTILIZATION PROTEIN B"/>
    <property type="match status" value="1"/>
</dbReference>
<name>A0A5J4S5V1_9ZZZZ</name>
<accession>A0A5J4S5V1</accession>
<dbReference type="InterPro" id="IPR017900">
    <property type="entry name" value="4Fe4S_Fe_S_CS"/>
</dbReference>
<keyword evidence="4" id="KW-0249">Electron transport</keyword>
<evidence type="ECO:0000259" key="5">
    <source>
        <dbReference type="PROSITE" id="PS51379"/>
    </source>
</evidence>
<evidence type="ECO:0000313" key="6">
    <source>
        <dbReference type="EMBL" id="KAA6341466.1"/>
    </source>
</evidence>
<dbReference type="InterPro" id="IPR037171">
    <property type="entry name" value="NagB/RpiA_transferase-like"/>
</dbReference>
<dbReference type="InterPro" id="IPR024185">
    <property type="entry name" value="FTHF_cligase-like_sf"/>
</dbReference>
<dbReference type="InterPro" id="IPR017896">
    <property type="entry name" value="4Fe4S_Fe-S-bd"/>
</dbReference>
<feature type="domain" description="4Fe-4S ferredoxin-type" evidence="5">
    <location>
        <begin position="292"/>
        <end position="314"/>
    </location>
</feature>
<dbReference type="InterPro" id="IPR003741">
    <property type="entry name" value="LUD_dom"/>
</dbReference>
<evidence type="ECO:0000256" key="4">
    <source>
        <dbReference type="ARBA" id="ARBA00022982"/>
    </source>
</evidence>
<dbReference type="SUPFAM" id="SSF54862">
    <property type="entry name" value="4Fe-4S ferredoxins"/>
    <property type="match status" value="1"/>
</dbReference>
<keyword evidence="1" id="KW-0813">Transport</keyword>
<dbReference type="PROSITE" id="PS51379">
    <property type="entry name" value="4FE4S_FER_2"/>
    <property type="match status" value="1"/>
</dbReference>
<organism evidence="6">
    <name type="scientific">termite gut metagenome</name>
    <dbReference type="NCBI Taxonomy" id="433724"/>
    <lineage>
        <taxon>unclassified sequences</taxon>
        <taxon>metagenomes</taxon>
        <taxon>organismal metagenomes</taxon>
    </lineage>
</organism>
<evidence type="ECO:0000256" key="3">
    <source>
        <dbReference type="ARBA" id="ARBA00022737"/>
    </source>
</evidence>
<sequence length="459" mass="51720">MMSHAKNAGRFLLNEERANWHDQTLWVVRRKRDIQAASVPEWEALRERASHIKEDALAHLDTYLEQLEAEAVKNGVQVRWASDAGECNQIILDIIQKHGAKHIVKSKSMLTEECGLNPFLHEKGIEVVDTDLGERIIQFRGEAPSHIVLPAIHLKKEEIGETFHEKLGTEKGTSDPIYLTQAARRHLREKFMAADIALTGVNFAVAETGTIVVCTNEGNADMGVHAAPVQIHCMGIEKIIPRQEDLGVFTRLLARNATGQAVTTYTSHYRRPKPGGAMYLVIVDNGRSKYLGNPKYMNSLKCIRCGGCMNTCPVYRRSGGYSYGYVISGPIGSILAPQRDTRKHHDLPFASSLCGSCTDVCLVKIDIHEQLYRWRQELTRRKQTPLVKRLSMKAAGVVLSGNKRYNLAGRLVRLAIRYLPDKLLYLPINVWGKGRELPASPRQSFKQWYIQTHKGENHE</sequence>
<keyword evidence="2" id="KW-0004">4Fe-4S</keyword>
<gene>
    <name evidence="6" type="ORF">EZS27_010730</name>
</gene>
<dbReference type="SUPFAM" id="SSF100950">
    <property type="entry name" value="NagB/RpiA/CoA transferase-like"/>
    <property type="match status" value="1"/>
</dbReference>
<dbReference type="InterPro" id="IPR009051">
    <property type="entry name" value="Helical_ferredxn"/>
</dbReference>
<comment type="caution">
    <text evidence="6">The sequence shown here is derived from an EMBL/GenBank/DDBJ whole genome shotgun (WGS) entry which is preliminary data.</text>
</comment>
<dbReference type="PROSITE" id="PS00198">
    <property type="entry name" value="4FE4S_FER_1"/>
    <property type="match status" value="1"/>
</dbReference>
<keyword evidence="2" id="KW-0408">Iron</keyword>
<dbReference type="GO" id="GO:0051539">
    <property type="term" value="F:4 iron, 4 sulfur cluster binding"/>
    <property type="evidence" value="ECO:0007669"/>
    <property type="project" value="UniProtKB-KW"/>
</dbReference>
<dbReference type="Pfam" id="PF02589">
    <property type="entry name" value="LUD_dom"/>
    <property type="match status" value="1"/>
</dbReference>
<dbReference type="AlphaFoldDB" id="A0A5J4S5V1"/>
<keyword evidence="2" id="KW-0479">Metal-binding</keyword>
<reference evidence="6" key="1">
    <citation type="submission" date="2019-03" db="EMBL/GenBank/DDBJ databases">
        <title>Single cell metagenomics reveals metabolic interactions within the superorganism composed of flagellate Streblomastix strix and complex community of Bacteroidetes bacteria on its surface.</title>
        <authorList>
            <person name="Treitli S.C."/>
            <person name="Kolisko M."/>
            <person name="Husnik F."/>
            <person name="Keeling P."/>
            <person name="Hampl V."/>
        </authorList>
    </citation>
    <scope>NUCLEOTIDE SEQUENCE</scope>
    <source>
        <strain evidence="6">STM</strain>
    </source>
</reference>
<dbReference type="Gene3D" id="1.10.1060.10">
    <property type="entry name" value="Alpha-helical ferredoxin"/>
    <property type="match status" value="1"/>
</dbReference>
<dbReference type="Pfam" id="PF13183">
    <property type="entry name" value="Fer4_8"/>
    <property type="match status" value="1"/>
</dbReference>
<keyword evidence="2" id="KW-0411">Iron-sulfur</keyword>
<dbReference type="PANTHER" id="PTHR47153:SF2">
    <property type="entry name" value="LACTATE UTILIZATION PROTEIN B"/>
    <property type="match status" value="1"/>
</dbReference>